<dbReference type="Pfam" id="PF02674">
    <property type="entry name" value="Colicin_V"/>
    <property type="match status" value="1"/>
</dbReference>
<gene>
    <name evidence="6" type="ORF">CARN1_0044</name>
</gene>
<evidence type="ECO:0000313" key="6">
    <source>
        <dbReference type="EMBL" id="CBH74869.1"/>
    </source>
</evidence>
<accession>E6PEI4</accession>
<dbReference type="GO" id="GO:0009403">
    <property type="term" value="P:toxin biosynthetic process"/>
    <property type="evidence" value="ECO:0007669"/>
    <property type="project" value="InterPro"/>
</dbReference>
<organism evidence="6">
    <name type="scientific">mine drainage metagenome</name>
    <dbReference type="NCBI Taxonomy" id="410659"/>
    <lineage>
        <taxon>unclassified sequences</taxon>
        <taxon>metagenomes</taxon>
        <taxon>ecological metagenomes</taxon>
    </lineage>
</organism>
<dbReference type="GO" id="GO:0016020">
    <property type="term" value="C:membrane"/>
    <property type="evidence" value="ECO:0007669"/>
    <property type="project" value="UniProtKB-SubCell"/>
</dbReference>
<proteinExistence type="predicted"/>
<comment type="caution">
    <text evidence="6">The sequence shown here is derived from an EMBL/GenBank/DDBJ whole genome shotgun (WGS) entry which is preliminary data.</text>
</comment>
<evidence type="ECO:0000256" key="5">
    <source>
        <dbReference type="SAM" id="Phobius"/>
    </source>
</evidence>
<dbReference type="PANTHER" id="PTHR37306:SF1">
    <property type="entry name" value="COLICIN V PRODUCTION PROTEIN"/>
    <property type="match status" value="1"/>
</dbReference>
<name>E6PEI4_9ZZZZ</name>
<feature type="transmembrane region" description="Helical" evidence="5">
    <location>
        <begin position="26"/>
        <end position="46"/>
    </location>
</feature>
<sequence>MSFAWPDIVIGAILIIAAFRGWRRGLIGELAGAIALFAGLLAPWYYNGSADTTIANLTHVGPGSAHVIGMFLTGVAAYAIVMALAWALERVAKLPGLGLLNSSIGALIALAKGIVFLWLLLYVALFFPLSPDLRRDLGRSSLAMMLVQPDAKIDAALQAHEPWIARPFTKSLFNRHRL</sequence>
<dbReference type="EMBL" id="CABL01000005">
    <property type="protein sequence ID" value="CBH74869.1"/>
    <property type="molecule type" value="Genomic_DNA"/>
</dbReference>
<feature type="transmembrane region" description="Helical" evidence="5">
    <location>
        <begin position="100"/>
        <end position="127"/>
    </location>
</feature>
<keyword evidence="4 5" id="KW-0472">Membrane</keyword>
<keyword evidence="2 5" id="KW-0812">Transmembrane</keyword>
<comment type="subcellular location">
    <subcellularLocation>
        <location evidence="1">Membrane</location>
        <topology evidence="1">Multi-pass membrane protein</topology>
    </subcellularLocation>
</comment>
<reference evidence="6" key="1">
    <citation type="submission" date="2009-10" db="EMBL/GenBank/DDBJ databases">
        <title>Diversity of trophic interactions inside an arsenic-rich microbial ecosystem.</title>
        <authorList>
            <person name="Bertin P.N."/>
            <person name="Heinrich-Salmeron A."/>
            <person name="Pelletier E."/>
            <person name="Goulhen-Chollet F."/>
            <person name="Arsene-Ploetze F."/>
            <person name="Gallien S."/>
            <person name="Calteau A."/>
            <person name="Vallenet D."/>
            <person name="Casiot C."/>
            <person name="Chane-Woon-Ming B."/>
            <person name="Giloteaux L."/>
            <person name="Barakat M."/>
            <person name="Bonnefoy V."/>
            <person name="Bruneel O."/>
            <person name="Chandler M."/>
            <person name="Cleiss J."/>
            <person name="Duran R."/>
            <person name="Elbaz-Poulichet F."/>
            <person name="Fonknechten N."/>
            <person name="Lauga B."/>
            <person name="Mornico D."/>
            <person name="Ortet P."/>
            <person name="Schaeffer C."/>
            <person name="Siguier P."/>
            <person name="Alexander Thil Smith A."/>
            <person name="Van Dorsselaer A."/>
            <person name="Weissenbach J."/>
            <person name="Medigue C."/>
            <person name="Le Paslier D."/>
        </authorList>
    </citation>
    <scope>NUCLEOTIDE SEQUENCE</scope>
</reference>
<keyword evidence="3 5" id="KW-1133">Transmembrane helix</keyword>
<dbReference type="AlphaFoldDB" id="E6PEI4"/>
<evidence type="ECO:0000256" key="4">
    <source>
        <dbReference type="ARBA" id="ARBA00023136"/>
    </source>
</evidence>
<feature type="transmembrane region" description="Helical" evidence="5">
    <location>
        <begin position="66"/>
        <end position="88"/>
    </location>
</feature>
<evidence type="ECO:0000256" key="1">
    <source>
        <dbReference type="ARBA" id="ARBA00004141"/>
    </source>
</evidence>
<evidence type="ECO:0000256" key="2">
    <source>
        <dbReference type="ARBA" id="ARBA00022692"/>
    </source>
</evidence>
<evidence type="ECO:0008006" key="7">
    <source>
        <dbReference type="Google" id="ProtNLM"/>
    </source>
</evidence>
<evidence type="ECO:0000256" key="3">
    <source>
        <dbReference type="ARBA" id="ARBA00022989"/>
    </source>
</evidence>
<protein>
    <recommendedName>
        <fullName evidence="7">Colicin V production protein</fullName>
    </recommendedName>
</protein>
<dbReference type="InterPro" id="IPR003825">
    <property type="entry name" value="Colicin-V_CvpA"/>
</dbReference>
<dbReference type="PANTHER" id="PTHR37306">
    <property type="entry name" value="COLICIN V PRODUCTION PROTEIN"/>
    <property type="match status" value="1"/>
</dbReference>